<dbReference type="AlphaFoldDB" id="A0A9P9WJF0"/>
<gene>
    <name evidence="4" type="ORF">JX265_007826</name>
</gene>
<protein>
    <recommendedName>
        <fullName evidence="3">Nephrocystin 3-like N-terminal domain-containing protein</fullName>
    </recommendedName>
</protein>
<comment type="caution">
    <text evidence="4">The sequence shown here is derived from an EMBL/GenBank/DDBJ whole genome shotgun (WGS) entry which is preliminary data.</text>
</comment>
<dbReference type="Pfam" id="PF24883">
    <property type="entry name" value="NPHP3_N"/>
    <property type="match status" value="1"/>
</dbReference>
<organism evidence="4 5">
    <name type="scientific">Neoarthrinium moseri</name>
    <dbReference type="NCBI Taxonomy" id="1658444"/>
    <lineage>
        <taxon>Eukaryota</taxon>
        <taxon>Fungi</taxon>
        <taxon>Dikarya</taxon>
        <taxon>Ascomycota</taxon>
        <taxon>Pezizomycotina</taxon>
        <taxon>Sordariomycetes</taxon>
        <taxon>Xylariomycetidae</taxon>
        <taxon>Amphisphaeriales</taxon>
        <taxon>Apiosporaceae</taxon>
        <taxon>Neoarthrinium</taxon>
    </lineage>
</organism>
<reference evidence="4" key="1">
    <citation type="submission" date="2021-03" db="EMBL/GenBank/DDBJ databases">
        <title>Revisited historic fungal species revealed as producer of novel bioactive compounds through whole genome sequencing and comparative genomics.</title>
        <authorList>
            <person name="Vignolle G.A."/>
            <person name="Hochenegger N."/>
            <person name="Mach R.L."/>
            <person name="Mach-Aigner A.R."/>
            <person name="Javad Rahimi M."/>
            <person name="Salim K.A."/>
            <person name="Chan C.M."/>
            <person name="Lim L.B.L."/>
            <person name="Cai F."/>
            <person name="Druzhinina I.S."/>
            <person name="U'Ren J.M."/>
            <person name="Derntl C."/>
        </authorList>
    </citation>
    <scope>NUCLEOTIDE SEQUENCE</scope>
    <source>
        <strain evidence="4">TUCIM 5799</strain>
    </source>
</reference>
<keyword evidence="5" id="KW-1185">Reference proteome</keyword>
<feature type="domain" description="Nephrocystin 3-like N-terminal" evidence="3">
    <location>
        <begin position="214"/>
        <end position="405"/>
    </location>
</feature>
<sequence>MLFGVPNFGMEQSHLRAVVHRQPNQALIDDLALGSHYLRGLHEQFTGHSFNHKSKIFWAYETRKSISVVRKPDGQLSRSGPLEIMVSRESATSNLINEDASLTFPINEDHSNIVKFRDDDPICKVVLDKIGEIMNHEIQPSFLTTSLLAGSPSAFQRSKIRTPMTADNRIDLTQSPVQRMKIVASAPVELIIKSLHVPEQNQRFMEIEDRSQHTFEWVFEDENLGFMTWLHSGKGLYWISGKPGSGKSTLMKFISDNPKTIRQLRSWKSVDEPVVASFFFHNRGTVLQKSLEGLLRSILVQILQQRPALSTVLTPIIEKHLDKRFPLEEEVLKSSFHNYMWTQHSLGSALRHILRQNEVSLNMCLFLDALDEYDGSPEVIRDFLRDFLQESYLGPNMVKVCFSSRPWEIFTRSFATESGFEMHKHTSSDIKHYCYQKIDSEGIVDVLRILVPDIVENSRGVFLWTKLALGDLIEVATSVKDIDELERRLRELPRELEAYYEDIVRRCPTTLREQGYALLEIVTRSLKALMVSDLLQILHSSSYSTFEKCSEALYLERKKNDPPTARQLISNACGGLLEITTGSKTVQVMHQTVHEFVLSPRFRTCMLGDLAKFQHENGHSYIAKSMLVEKRALIIDEITLKHCKEVELTTGKSQLDFFKTIPSSSPNMMVANDPYQQFSFAMFGGLHLCLQELVASVPSMGTSAMKRFLTSDIEFTPVEFQASLDLLSEAGFRLQGLTNFICSRHTGTFNGNGVNNLRVTYRDYALQLFDDDSLMIIMSLLKHENDPEATIRSLVDHTGRPFLICNPILMRWRLRNGMDSSYADQYGKTWVDYAVLTLLEIGRFSALLSPLGESTILVLESGGSIGISTVQTVDLARRRLRELKLTSNSEQLFRLLGSGKATTPEMKQQGEIPRAMVQSERISSSSSRSSLVKRMKNLLKSSPKG</sequence>
<accession>A0A9P9WJF0</accession>
<evidence type="ECO:0000259" key="3">
    <source>
        <dbReference type="Pfam" id="PF24883"/>
    </source>
</evidence>
<dbReference type="SUPFAM" id="SSF52540">
    <property type="entry name" value="P-loop containing nucleoside triphosphate hydrolases"/>
    <property type="match status" value="1"/>
</dbReference>
<evidence type="ECO:0000313" key="4">
    <source>
        <dbReference type="EMBL" id="KAI1866525.1"/>
    </source>
</evidence>
<evidence type="ECO:0000256" key="2">
    <source>
        <dbReference type="SAM" id="MobiDB-lite"/>
    </source>
</evidence>
<dbReference type="EMBL" id="JAFIMR010000020">
    <property type="protein sequence ID" value="KAI1866525.1"/>
    <property type="molecule type" value="Genomic_DNA"/>
</dbReference>
<dbReference type="InterPro" id="IPR056884">
    <property type="entry name" value="NPHP3-like_N"/>
</dbReference>
<evidence type="ECO:0000256" key="1">
    <source>
        <dbReference type="ARBA" id="ARBA00022737"/>
    </source>
</evidence>
<feature type="region of interest" description="Disordered" evidence="2">
    <location>
        <begin position="902"/>
        <end position="945"/>
    </location>
</feature>
<dbReference type="PANTHER" id="PTHR10039:SF5">
    <property type="entry name" value="NACHT DOMAIN-CONTAINING PROTEIN"/>
    <property type="match status" value="1"/>
</dbReference>
<dbReference type="Proteomes" id="UP000829685">
    <property type="component" value="Unassembled WGS sequence"/>
</dbReference>
<proteinExistence type="predicted"/>
<feature type="compositionally biased region" description="Low complexity" evidence="2">
    <location>
        <begin position="919"/>
        <end position="930"/>
    </location>
</feature>
<dbReference type="Gene3D" id="3.40.50.300">
    <property type="entry name" value="P-loop containing nucleotide triphosphate hydrolases"/>
    <property type="match status" value="1"/>
</dbReference>
<dbReference type="PANTHER" id="PTHR10039">
    <property type="entry name" value="AMELOGENIN"/>
    <property type="match status" value="1"/>
</dbReference>
<keyword evidence="1" id="KW-0677">Repeat</keyword>
<evidence type="ECO:0000313" key="5">
    <source>
        <dbReference type="Proteomes" id="UP000829685"/>
    </source>
</evidence>
<dbReference type="InterPro" id="IPR027417">
    <property type="entry name" value="P-loop_NTPase"/>
</dbReference>
<name>A0A9P9WJF0_9PEZI</name>